<evidence type="ECO:0000313" key="2">
    <source>
        <dbReference type="EMBL" id="MBW6438567.1"/>
    </source>
</evidence>
<reference evidence="2 3" key="1">
    <citation type="journal article" date="2013" name="Antonie Van Leeuwenhoek">
        <title>Actinoplanes hulinensis sp. nov., a novel actinomycete isolated from soybean root (Glycine max (L.) Merr).</title>
        <authorList>
            <person name="Shen Y."/>
            <person name="Liu C."/>
            <person name="Wang X."/>
            <person name="Zhao J."/>
            <person name="Jia F."/>
            <person name="Zhang Y."/>
            <person name="Wang L."/>
            <person name="Yang D."/>
            <person name="Xiang W."/>
        </authorList>
    </citation>
    <scope>NUCLEOTIDE SEQUENCE [LARGE SCALE GENOMIC DNA]</scope>
    <source>
        <strain evidence="2 3">NEAU-M9</strain>
    </source>
</reference>
<accession>A0ABS7BCE1</accession>
<sequence length="79" mass="8138">MSRLVARVTEVVALDRLRAAAATGSGAVVLITGEAGIGKTAVVEEFPIRASPVPLPVRLSPAAWPCPPWSRPASPPAAR</sequence>
<comment type="caution">
    <text evidence="2">The sequence shown here is derived from an EMBL/GenBank/DDBJ whole genome shotgun (WGS) entry which is preliminary data.</text>
</comment>
<gene>
    <name evidence="2" type="ORF">KZ829_33060</name>
</gene>
<evidence type="ECO:0000313" key="3">
    <source>
        <dbReference type="Proteomes" id="UP001519863"/>
    </source>
</evidence>
<dbReference type="Proteomes" id="UP001519863">
    <property type="component" value="Unassembled WGS sequence"/>
</dbReference>
<keyword evidence="3" id="KW-1185">Reference proteome</keyword>
<organism evidence="2 3">
    <name type="scientific">Actinoplanes hulinensis</name>
    <dbReference type="NCBI Taxonomy" id="1144547"/>
    <lineage>
        <taxon>Bacteria</taxon>
        <taxon>Bacillati</taxon>
        <taxon>Actinomycetota</taxon>
        <taxon>Actinomycetes</taxon>
        <taxon>Micromonosporales</taxon>
        <taxon>Micromonosporaceae</taxon>
        <taxon>Actinoplanes</taxon>
    </lineage>
</organism>
<dbReference type="Pfam" id="PF13191">
    <property type="entry name" value="AAA_16"/>
    <property type="match status" value="1"/>
</dbReference>
<proteinExistence type="predicted"/>
<dbReference type="RefSeq" id="WP_220147749.1">
    <property type="nucleotide sequence ID" value="NZ_JAHXZI010000020.1"/>
</dbReference>
<protein>
    <submittedName>
        <fullName evidence="2">AAA family ATPase</fullName>
    </submittedName>
</protein>
<name>A0ABS7BCE1_9ACTN</name>
<feature type="domain" description="Orc1-like AAA ATPase" evidence="1">
    <location>
        <begin position="3"/>
        <end position="47"/>
    </location>
</feature>
<dbReference type="EMBL" id="JAHXZI010000020">
    <property type="protein sequence ID" value="MBW6438567.1"/>
    <property type="molecule type" value="Genomic_DNA"/>
</dbReference>
<evidence type="ECO:0000259" key="1">
    <source>
        <dbReference type="Pfam" id="PF13191"/>
    </source>
</evidence>
<dbReference type="InterPro" id="IPR041664">
    <property type="entry name" value="AAA_16"/>
</dbReference>